<dbReference type="PANTHER" id="PTHR44757:SF2">
    <property type="entry name" value="BIOFILM ARCHITECTURE MAINTENANCE PROTEIN MBAA"/>
    <property type="match status" value="1"/>
</dbReference>
<proteinExistence type="predicted"/>
<dbReference type="InterPro" id="IPR043128">
    <property type="entry name" value="Rev_trsase/Diguanyl_cyclase"/>
</dbReference>
<dbReference type="InterPro" id="IPR029787">
    <property type="entry name" value="Nucleotide_cyclase"/>
</dbReference>
<dbReference type="RefSeq" id="WP_268870564.1">
    <property type="nucleotide sequence ID" value="NZ_BAUT01000025.1"/>
</dbReference>
<sequence length="316" mass="35416">MVDGYEVGVSASCGISLYPEHTDNIEALLINADGAMYAAKKTAGNKAILFDEKISIEKKEKLHIEARLKKAIALEAIDVYYQPKVDARTNKMTGVEALLRWTDEELGFVSPDRFIAVAEDAGLVHSLWKIAMKKACLQVTKWNKGREEPLTLAVNFSAKQFQEPCSLVKQVKEFLSECGLAPELFEIEITESTLLFNTKETIRALENLHQYGISISIDDFGTGYSSLSYLKTLPITSLKIDRSFIQDIGDDFRDSEIAEAIINLARSLRLKVIAEGVEEEYQKEFLMQHHCYDMQGYLFSKPVSAEELGGSWGQVP</sequence>
<dbReference type="Pfam" id="PF00563">
    <property type="entry name" value="EAL"/>
    <property type="match status" value="1"/>
</dbReference>
<reference evidence="3" key="1">
    <citation type="journal article" date="2014" name="Genome Announc.">
        <title>Draft Genome Sequences of Three Alkaliphilic Bacillus Strains, Bacillus wakoensis JCM 9140T, Bacillus akibai JCM 9157T, and Bacillus hemicellulosilyticus JCM 9152T.</title>
        <authorList>
            <person name="Yuki M."/>
            <person name="Oshima K."/>
            <person name="Suda W."/>
            <person name="Oshida Y."/>
            <person name="Kitamura K."/>
            <person name="Iida T."/>
            <person name="Hattori M."/>
            <person name="Ohkuma M."/>
        </authorList>
    </citation>
    <scope>NUCLEOTIDE SEQUENCE [LARGE SCALE GENOMIC DNA]</scope>
    <source>
        <strain evidence="3">JCM 9140</strain>
    </source>
</reference>
<dbReference type="InterPro" id="IPR035919">
    <property type="entry name" value="EAL_sf"/>
</dbReference>
<dbReference type="SUPFAM" id="SSF55073">
    <property type="entry name" value="Nucleotide cyclase"/>
    <property type="match status" value="1"/>
</dbReference>
<feature type="domain" description="EAL" evidence="1">
    <location>
        <begin position="61"/>
        <end position="316"/>
    </location>
</feature>
<dbReference type="CDD" id="cd01948">
    <property type="entry name" value="EAL"/>
    <property type="match status" value="1"/>
</dbReference>
<protein>
    <submittedName>
        <fullName evidence="3">Diguanylate cyclase/phosphodiesterase</fullName>
    </submittedName>
</protein>
<evidence type="ECO:0000259" key="1">
    <source>
        <dbReference type="PROSITE" id="PS50883"/>
    </source>
</evidence>
<feature type="domain" description="GGDEF" evidence="2">
    <location>
        <begin position="1"/>
        <end position="52"/>
    </location>
</feature>
<name>W4Q351_9BACI</name>
<dbReference type="STRING" id="1236970.JCM9140_2557"/>
<comment type="caution">
    <text evidence="3">The sequence shown here is derived from an EMBL/GenBank/DDBJ whole genome shotgun (WGS) entry which is preliminary data.</text>
</comment>
<dbReference type="PANTHER" id="PTHR44757">
    <property type="entry name" value="DIGUANYLATE CYCLASE DGCP"/>
    <property type="match status" value="1"/>
</dbReference>
<dbReference type="PROSITE" id="PS50887">
    <property type="entry name" value="GGDEF"/>
    <property type="match status" value="1"/>
</dbReference>
<dbReference type="SUPFAM" id="SSF141868">
    <property type="entry name" value="EAL domain-like"/>
    <property type="match status" value="1"/>
</dbReference>
<dbReference type="EMBL" id="BAUT01000025">
    <property type="protein sequence ID" value="GAE26486.1"/>
    <property type="molecule type" value="Genomic_DNA"/>
</dbReference>
<evidence type="ECO:0000313" key="3">
    <source>
        <dbReference type="EMBL" id="GAE26486.1"/>
    </source>
</evidence>
<dbReference type="Gene3D" id="3.20.20.450">
    <property type="entry name" value="EAL domain"/>
    <property type="match status" value="1"/>
</dbReference>
<dbReference type="Gene3D" id="3.30.70.270">
    <property type="match status" value="1"/>
</dbReference>
<dbReference type="InterPro" id="IPR052155">
    <property type="entry name" value="Biofilm_reg_signaling"/>
</dbReference>
<dbReference type="AlphaFoldDB" id="W4Q351"/>
<gene>
    <name evidence="3" type="ORF">JCM9140_2557</name>
</gene>
<keyword evidence="4" id="KW-1185">Reference proteome</keyword>
<dbReference type="PROSITE" id="PS50883">
    <property type="entry name" value="EAL"/>
    <property type="match status" value="1"/>
</dbReference>
<accession>W4Q351</accession>
<organism evidence="3 4">
    <name type="scientific">Halalkalibacter wakoensis JCM 9140</name>
    <dbReference type="NCBI Taxonomy" id="1236970"/>
    <lineage>
        <taxon>Bacteria</taxon>
        <taxon>Bacillati</taxon>
        <taxon>Bacillota</taxon>
        <taxon>Bacilli</taxon>
        <taxon>Bacillales</taxon>
        <taxon>Bacillaceae</taxon>
        <taxon>Halalkalibacter</taxon>
    </lineage>
</organism>
<evidence type="ECO:0000259" key="2">
    <source>
        <dbReference type="PROSITE" id="PS50887"/>
    </source>
</evidence>
<dbReference type="Proteomes" id="UP000018890">
    <property type="component" value="Unassembled WGS sequence"/>
</dbReference>
<dbReference type="InterPro" id="IPR000160">
    <property type="entry name" value="GGDEF_dom"/>
</dbReference>
<dbReference type="InterPro" id="IPR001633">
    <property type="entry name" value="EAL_dom"/>
</dbReference>
<dbReference type="SMART" id="SM00052">
    <property type="entry name" value="EAL"/>
    <property type="match status" value="1"/>
</dbReference>
<dbReference type="Pfam" id="PF00990">
    <property type="entry name" value="GGDEF"/>
    <property type="match status" value="1"/>
</dbReference>
<evidence type="ECO:0000313" key="4">
    <source>
        <dbReference type="Proteomes" id="UP000018890"/>
    </source>
</evidence>